<name>A0ABZ3FKW6_9ACTN</name>
<keyword evidence="4" id="KW-1185">Reference proteome</keyword>
<dbReference type="InterPro" id="IPR050273">
    <property type="entry name" value="GppA/Ppx_hydrolase"/>
</dbReference>
<reference evidence="3 4" key="1">
    <citation type="submission" date="2024-04" db="EMBL/GenBank/DDBJ databases">
        <title>Isolation of an actinomycete strain from pig manure.</title>
        <authorList>
            <person name="Gong T."/>
            <person name="Yu Z."/>
            <person name="An M."/>
            <person name="Wei C."/>
            <person name="Yang W."/>
            <person name="Liu L."/>
        </authorList>
    </citation>
    <scope>NUCLEOTIDE SEQUENCE [LARGE SCALE GENOMIC DNA]</scope>
    <source>
        <strain evidence="3 4">ZF39</strain>
    </source>
</reference>
<dbReference type="Gene3D" id="3.30.420.150">
    <property type="entry name" value="Exopolyphosphatase. Domain 2"/>
    <property type="match status" value="1"/>
</dbReference>
<dbReference type="PANTHER" id="PTHR30005:SF0">
    <property type="entry name" value="RETROGRADE REGULATION PROTEIN 2"/>
    <property type="match status" value="1"/>
</dbReference>
<dbReference type="Gene3D" id="3.30.420.40">
    <property type="match status" value="1"/>
</dbReference>
<dbReference type="CDD" id="cd24056">
    <property type="entry name" value="ASKHA_NBD_MtPPX1-like"/>
    <property type="match status" value="1"/>
</dbReference>
<protein>
    <submittedName>
        <fullName evidence="3">Ppx/GppA phosphatase family protein</fullName>
    </submittedName>
</protein>
<evidence type="ECO:0000313" key="4">
    <source>
        <dbReference type="Proteomes" id="UP001442841"/>
    </source>
</evidence>
<dbReference type="Pfam" id="PF02541">
    <property type="entry name" value="Ppx-GppA"/>
    <property type="match status" value="1"/>
</dbReference>
<proteinExistence type="inferred from homology"/>
<feature type="domain" description="Ppx/GppA phosphatase N-terminal" evidence="2">
    <location>
        <begin position="17"/>
        <end position="299"/>
    </location>
</feature>
<evidence type="ECO:0000259" key="2">
    <source>
        <dbReference type="Pfam" id="PF02541"/>
    </source>
</evidence>
<dbReference type="PANTHER" id="PTHR30005">
    <property type="entry name" value="EXOPOLYPHOSPHATASE"/>
    <property type="match status" value="1"/>
</dbReference>
<evidence type="ECO:0000313" key="3">
    <source>
        <dbReference type="EMBL" id="XAN06686.1"/>
    </source>
</evidence>
<dbReference type="EMBL" id="CP154795">
    <property type="protein sequence ID" value="XAN06686.1"/>
    <property type="molecule type" value="Genomic_DNA"/>
</dbReference>
<organism evidence="3 4">
    <name type="scientific">Ammonicoccus fulvus</name>
    <dbReference type="NCBI Taxonomy" id="3138240"/>
    <lineage>
        <taxon>Bacteria</taxon>
        <taxon>Bacillati</taxon>
        <taxon>Actinomycetota</taxon>
        <taxon>Actinomycetes</taxon>
        <taxon>Propionibacteriales</taxon>
        <taxon>Propionibacteriaceae</taxon>
        <taxon>Ammonicoccus</taxon>
    </lineage>
</organism>
<dbReference type="InterPro" id="IPR003695">
    <property type="entry name" value="Ppx_GppA_N"/>
</dbReference>
<comment type="similarity">
    <text evidence="1">Belongs to the GppA/Ppx family.</text>
</comment>
<gene>
    <name evidence="3" type="ORF">AADG42_04975</name>
</gene>
<dbReference type="Proteomes" id="UP001442841">
    <property type="component" value="Chromosome"/>
</dbReference>
<sequence length="328" mass="35332">MRLGVLDIGSNTVHLLVVDARVGGAPSPAASLKRELRLAEHLDDDGRMTRSGIDALIDMVDASRDFAEQSGCSKVLPFVTSALREAINCDDVVAECKEETGVELRVLSGTDEARATFLAARRWFGWSAGTLSVFDIGGGSLEIAAGRDEEPEIAFSVPVGAGRMAREFGPTNLTEIRRYVRAEIGSVIGDLLRRGPYEKAVATSKTFRTLGRITGTLPADAGPYVRRVLEREKLSEAVEMIAAMPVEKRSNLPGVSAGRSAQLLAGAVVAESVMFLAGMEEVILCPWALREGIILNYLDHLEYFADGNLKARKLGSRMKLGGQDVLVD</sequence>
<dbReference type="RefSeq" id="WP_425308116.1">
    <property type="nucleotide sequence ID" value="NZ_CP154795.1"/>
</dbReference>
<accession>A0ABZ3FKW6</accession>
<dbReference type="InterPro" id="IPR043129">
    <property type="entry name" value="ATPase_NBD"/>
</dbReference>
<dbReference type="SUPFAM" id="SSF53067">
    <property type="entry name" value="Actin-like ATPase domain"/>
    <property type="match status" value="2"/>
</dbReference>
<evidence type="ECO:0000256" key="1">
    <source>
        <dbReference type="ARBA" id="ARBA00007125"/>
    </source>
</evidence>